<reference evidence="7 8" key="1">
    <citation type="submission" date="2022-07" db="EMBL/GenBank/DDBJ databases">
        <title>Genome-wide signatures of adaptation to extreme environments.</title>
        <authorList>
            <person name="Cho C.H."/>
            <person name="Yoon H.S."/>
        </authorList>
    </citation>
    <scope>NUCLEOTIDE SEQUENCE [LARGE SCALE GENOMIC DNA]</scope>
    <source>
        <strain evidence="7 8">108.79 E11</strain>
    </source>
</reference>
<evidence type="ECO:0000313" key="7">
    <source>
        <dbReference type="EMBL" id="KAK4525585.1"/>
    </source>
</evidence>
<proteinExistence type="inferred from homology"/>
<dbReference type="InterPro" id="IPR001680">
    <property type="entry name" value="WD40_rpt"/>
</dbReference>
<dbReference type="PROSITE" id="PS50082">
    <property type="entry name" value="WD_REPEATS_2"/>
    <property type="match status" value="1"/>
</dbReference>
<organism evidence="7 8">
    <name type="scientific">Galdieria yellowstonensis</name>
    <dbReference type="NCBI Taxonomy" id="3028027"/>
    <lineage>
        <taxon>Eukaryota</taxon>
        <taxon>Rhodophyta</taxon>
        <taxon>Bangiophyceae</taxon>
        <taxon>Galdieriales</taxon>
        <taxon>Galdieriaceae</taxon>
        <taxon>Galdieria</taxon>
    </lineage>
</organism>
<evidence type="ECO:0000256" key="5">
    <source>
        <dbReference type="SAM" id="MobiDB-lite"/>
    </source>
</evidence>
<feature type="region of interest" description="Disordered" evidence="5">
    <location>
        <begin position="507"/>
        <end position="543"/>
    </location>
</feature>
<feature type="domain" description="Small-subunit processome Utp12" evidence="6">
    <location>
        <begin position="594"/>
        <end position="697"/>
    </location>
</feature>
<dbReference type="InterPro" id="IPR015943">
    <property type="entry name" value="WD40/YVTN_repeat-like_dom_sf"/>
</dbReference>
<comment type="subcellular location">
    <subcellularLocation>
        <location evidence="1">Nucleus</location>
    </subcellularLocation>
</comment>
<keyword evidence="8" id="KW-1185">Reference proteome</keyword>
<dbReference type="GO" id="GO:0005730">
    <property type="term" value="C:nucleolus"/>
    <property type="evidence" value="ECO:0007669"/>
    <property type="project" value="TreeGrafter"/>
</dbReference>
<evidence type="ECO:0000256" key="1">
    <source>
        <dbReference type="ARBA" id="ARBA00004123"/>
    </source>
</evidence>
<dbReference type="InterPro" id="IPR052414">
    <property type="entry name" value="U3_snoRNA-assoc_WDR"/>
</dbReference>
<comment type="similarity">
    <text evidence="3">Belongs to the UTP5 family.</text>
</comment>
<dbReference type="InterPro" id="IPR036322">
    <property type="entry name" value="WD40_repeat_dom_sf"/>
</dbReference>
<feature type="region of interest" description="Disordered" evidence="5">
    <location>
        <begin position="705"/>
        <end position="733"/>
    </location>
</feature>
<keyword evidence="2" id="KW-0539">Nucleus</keyword>
<gene>
    <name evidence="7" type="ORF">GAYE_SCF13G3493</name>
</gene>
<accession>A0AAV9IDL9</accession>
<dbReference type="InterPro" id="IPR007148">
    <property type="entry name" value="SSU_processome_Utp12"/>
</dbReference>
<dbReference type="SMART" id="SM00320">
    <property type="entry name" value="WD40"/>
    <property type="match status" value="4"/>
</dbReference>
<protein>
    <recommendedName>
        <fullName evidence="6">Small-subunit processome Utp12 domain-containing protein</fullName>
    </recommendedName>
</protein>
<keyword evidence="4" id="KW-0853">WD repeat</keyword>
<feature type="compositionally biased region" description="Polar residues" evidence="5">
    <location>
        <begin position="510"/>
        <end position="531"/>
    </location>
</feature>
<dbReference type="GO" id="GO:0000462">
    <property type="term" value="P:maturation of SSU-rRNA from tricistronic rRNA transcript (SSU-rRNA, 5.8S rRNA, LSU-rRNA)"/>
    <property type="evidence" value="ECO:0007669"/>
    <property type="project" value="TreeGrafter"/>
</dbReference>
<evidence type="ECO:0000256" key="3">
    <source>
        <dbReference type="ARBA" id="ARBA00038335"/>
    </source>
</evidence>
<comment type="caution">
    <text evidence="7">The sequence shown here is derived from an EMBL/GenBank/DDBJ whole genome shotgun (WGS) entry which is preliminary data.</text>
</comment>
<dbReference type="Proteomes" id="UP001300502">
    <property type="component" value="Unassembled WGS sequence"/>
</dbReference>
<dbReference type="SUPFAM" id="SSF50978">
    <property type="entry name" value="WD40 repeat-like"/>
    <property type="match status" value="1"/>
</dbReference>
<evidence type="ECO:0000259" key="6">
    <source>
        <dbReference type="Pfam" id="PF04003"/>
    </source>
</evidence>
<sequence>MKNAAVSGGQSDQVDETLSLTNGVTELVQETNKVHDEKESLGSIEAPLGTFTKDGKYVAVVSPNGNISLFQTNVESLVSESKTGKLTDRRILELTSRVPLAVEQRKKKKSKQVVEQVISSKAGKVTCMAVSYQPVSNEGSKAVKRRKQISEKNDEVIIAVGFHLGEVLLRKSNGFSDLEVFDGCPESIQAHNKRQVSAICFSEDATRMFSSGHDGNVVVWERTSFHSPPYPKKRIVHESCQSIHYLACNKQGTRLAVGDTEISLYDVENGMKILEFRGHSSPISSLAFFLKDTFLVSCSIHENNAYIWSCDEEMDKSGSVVNEMDSLETDDRELNGQVESKKASKRVRGSENMHMPRVVSGVLRSNFPNRFVNALFEDRKKKYSLLTCILTDGTVLGYQVSSEDLKSKGETPNVLQAPCFTARPSTSDDAVFATAMDATGTFVLFGHGGFLRPVVEAVSFSELVRETNFHLEPVQKGGILRTSSGFSHLNEASNRLVNHLKEEREAEILSSRQTSSQPVLKQSNGGATSAMDSDVAQGLDNEEEEQTLEVRLNHLKVNESESALEKKVEKQRERPRRNLDTSVRILEQSVIHHDQKLLEKALASVTDRKQIRHTVERLSSNCVVPLLRELILRFESSPNRAKTLLVWIQSILIRHASFLSSTGELIEELKRLQEVMEERLDVFQSILELEGRLELIISHSRRNWEEQKDQEPMFEYNEESSEASYSSDASKDE</sequence>
<dbReference type="Gene3D" id="2.130.10.10">
    <property type="entry name" value="YVTN repeat-like/Quinoprotein amine dehydrogenase"/>
    <property type="match status" value="2"/>
</dbReference>
<evidence type="ECO:0000313" key="8">
    <source>
        <dbReference type="Proteomes" id="UP001300502"/>
    </source>
</evidence>
<dbReference type="Pfam" id="PF04003">
    <property type="entry name" value="Utp12"/>
    <property type="match status" value="1"/>
</dbReference>
<dbReference type="AlphaFoldDB" id="A0AAV9IDL9"/>
<dbReference type="PANTHER" id="PTHR44267">
    <property type="entry name" value="WD REPEAT-CONTAINING PROTEIN 43"/>
    <property type="match status" value="1"/>
</dbReference>
<evidence type="ECO:0000256" key="2">
    <source>
        <dbReference type="ARBA" id="ARBA00023242"/>
    </source>
</evidence>
<dbReference type="Pfam" id="PF00400">
    <property type="entry name" value="WD40"/>
    <property type="match status" value="2"/>
</dbReference>
<feature type="repeat" description="WD" evidence="4">
    <location>
        <begin position="189"/>
        <end position="221"/>
    </location>
</feature>
<dbReference type="PANTHER" id="PTHR44267:SF1">
    <property type="entry name" value="WD REPEAT-CONTAINING PROTEIN 43"/>
    <property type="match status" value="1"/>
</dbReference>
<dbReference type="EMBL" id="JANCYU010000031">
    <property type="protein sequence ID" value="KAK4525585.1"/>
    <property type="molecule type" value="Genomic_DNA"/>
</dbReference>
<name>A0AAV9IDL9_9RHOD</name>
<evidence type="ECO:0000256" key="4">
    <source>
        <dbReference type="PROSITE-ProRule" id="PRU00221"/>
    </source>
</evidence>
<feature type="compositionally biased region" description="Low complexity" evidence="5">
    <location>
        <begin position="722"/>
        <end position="733"/>
    </location>
</feature>